<dbReference type="GO" id="GO:0005829">
    <property type="term" value="C:cytosol"/>
    <property type="evidence" value="ECO:0007669"/>
    <property type="project" value="TreeGrafter"/>
</dbReference>
<protein>
    <submittedName>
        <fullName evidence="6">Phosphatidylinositol kinase</fullName>
    </submittedName>
</protein>
<keyword evidence="2" id="KW-0808">Transferase</keyword>
<reference evidence="6 7" key="1">
    <citation type="submission" date="2016-06" db="EMBL/GenBank/DDBJ databases">
        <title>Complete genome sequences of Bordetella bronchialis and Bordetella flabilis.</title>
        <authorList>
            <person name="LiPuma J.J."/>
            <person name="Spilker T."/>
        </authorList>
    </citation>
    <scope>NUCLEOTIDE SEQUENCE [LARGE SCALE GENOMIC DNA]</scope>
    <source>
        <strain evidence="6 7">AU10664</strain>
    </source>
</reference>
<dbReference type="NCBIfam" id="TIGR03071">
    <property type="entry name" value="couple_hipA"/>
    <property type="match status" value="1"/>
</dbReference>
<dbReference type="OrthoDB" id="9805913at2"/>
<dbReference type="KEGG" id="bfz:BAU07_13560"/>
<evidence type="ECO:0000256" key="1">
    <source>
        <dbReference type="ARBA" id="ARBA00010164"/>
    </source>
</evidence>
<gene>
    <name evidence="6" type="ORF">BAU07_13560</name>
</gene>
<name>A0A193GFB0_9BORD</name>
<evidence type="ECO:0000259" key="4">
    <source>
        <dbReference type="Pfam" id="PF07804"/>
    </source>
</evidence>
<evidence type="ECO:0000256" key="3">
    <source>
        <dbReference type="ARBA" id="ARBA00022777"/>
    </source>
</evidence>
<accession>A0A193GFB0</accession>
<evidence type="ECO:0000313" key="6">
    <source>
        <dbReference type="EMBL" id="ANN77979.1"/>
    </source>
</evidence>
<dbReference type="Pfam" id="PF07804">
    <property type="entry name" value="HipA_C"/>
    <property type="match status" value="1"/>
</dbReference>
<sequence>MNVKALEIRLGRRRVGILFQYALSHDQVINRFVADHRYARDPGQPVLSYSFLAGDPQAQAAFWAGVAAPQLNGALSDAADRGWLLPAFFQNLLPEGPLRTRIAELRGCSPNDHFELLAATGKDLPGDIHALPATLSRADLTRYIAQDNDALEMSVVEAPLEDAISVSGVQAKLAVLKHGDRFVARTKLADRRKVRHVIAKLPVPQYPQLPELEHLSLRLAAAAGVSVVESELAPLGRLAVEHGYDLGRVDPDTRFLAVFRYDRDAGTPTGRVHCEDFAQVLAVQPEHKYAGDYLTVAGVMMATPSLGEPAVHELLRRILVSDLMGNPDMHLKNIGLRYSDGRTPDLPPAYDLVGYAAYGIVKAGRALRWLPRSAGDTPATAAGAELTPVVVRDFCARLGLPEKPAWAALRQCAAKAFQHWPALIAQSAIGEKMKNRLLARLESFRPRGRPG</sequence>
<dbReference type="PANTHER" id="PTHR37419:SF1">
    <property type="entry name" value="SERINE_THREONINE-PROTEIN KINASE TOXIN HIPA"/>
    <property type="match status" value="1"/>
</dbReference>
<dbReference type="InterPro" id="IPR012893">
    <property type="entry name" value="HipA-like_C"/>
</dbReference>
<dbReference type="Proteomes" id="UP000091926">
    <property type="component" value="Chromosome"/>
</dbReference>
<dbReference type="GO" id="GO:0004674">
    <property type="term" value="F:protein serine/threonine kinase activity"/>
    <property type="evidence" value="ECO:0007669"/>
    <property type="project" value="TreeGrafter"/>
</dbReference>
<dbReference type="InterPro" id="IPR052028">
    <property type="entry name" value="HipA_Ser/Thr_kinase"/>
</dbReference>
<keyword evidence="7" id="KW-1185">Reference proteome</keyword>
<feature type="domain" description="HipA N-terminal subdomain 1" evidence="5">
    <location>
        <begin position="6"/>
        <end position="129"/>
    </location>
</feature>
<evidence type="ECO:0000313" key="7">
    <source>
        <dbReference type="Proteomes" id="UP000091926"/>
    </source>
</evidence>
<dbReference type="AlphaFoldDB" id="A0A193GFB0"/>
<dbReference type="RefSeq" id="WP_066658584.1">
    <property type="nucleotide sequence ID" value="NZ_CBCSCL010000001.1"/>
</dbReference>
<evidence type="ECO:0000256" key="2">
    <source>
        <dbReference type="ARBA" id="ARBA00022679"/>
    </source>
</evidence>
<dbReference type="Pfam" id="PF13657">
    <property type="entry name" value="Couple_hipA"/>
    <property type="match status" value="1"/>
</dbReference>
<evidence type="ECO:0000259" key="5">
    <source>
        <dbReference type="Pfam" id="PF13657"/>
    </source>
</evidence>
<dbReference type="EMBL" id="CP016172">
    <property type="protein sequence ID" value="ANN77979.1"/>
    <property type="molecule type" value="Genomic_DNA"/>
</dbReference>
<dbReference type="STRING" id="463014.BAU07_13560"/>
<keyword evidence="3 6" id="KW-0418">Kinase</keyword>
<comment type="similarity">
    <text evidence="1">Belongs to the HipA Ser/Thr kinase family.</text>
</comment>
<organism evidence="6 7">
    <name type="scientific">Bordetella flabilis</name>
    <dbReference type="NCBI Taxonomy" id="463014"/>
    <lineage>
        <taxon>Bacteria</taxon>
        <taxon>Pseudomonadati</taxon>
        <taxon>Pseudomonadota</taxon>
        <taxon>Betaproteobacteria</taxon>
        <taxon>Burkholderiales</taxon>
        <taxon>Alcaligenaceae</taxon>
        <taxon>Bordetella</taxon>
    </lineage>
</organism>
<feature type="domain" description="HipA-like C-terminal" evidence="4">
    <location>
        <begin position="164"/>
        <end position="420"/>
    </location>
</feature>
<proteinExistence type="inferred from homology"/>
<dbReference type="InterPro" id="IPR017508">
    <property type="entry name" value="HipA_N1"/>
</dbReference>
<dbReference type="PANTHER" id="PTHR37419">
    <property type="entry name" value="SERINE/THREONINE-PROTEIN KINASE TOXIN HIPA"/>
    <property type="match status" value="1"/>
</dbReference>